<protein>
    <submittedName>
        <fullName evidence="1">Uncharacterized protein</fullName>
    </submittedName>
</protein>
<dbReference type="Proteomes" id="UP000516424">
    <property type="component" value="Chromosome"/>
</dbReference>
<proteinExistence type="predicted"/>
<dbReference type="EMBL" id="AP023410">
    <property type="protein sequence ID" value="BCK76064.1"/>
    <property type="molecule type" value="Genomic_DNA"/>
</dbReference>
<accession>A0AB33IEX2</accession>
<dbReference type="RefSeq" id="WP_010667722.1">
    <property type="nucleotide sequence ID" value="NZ_AP023410.1"/>
</dbReference>
<organism evidence="1 2">
    <name type="scientific">Acetobacter aceti NBRC 14818</name>
    <dbReference type="NCBI Taxonomy" id="887700"/>
    <lineage>
        <taxon>Bacteria</taxon>
        <taxon>Pseudomonadati</taxon>
        <taxon>Pseudomonadota</taxon>
        <taxon>Alphaproteobacteria</taxon>
        <taxon>Acetobacterales</taxon>
        <taxon>Acetobacteraceae</taxon>
        <taxon>Acetobacter</taxon>
        <taxon>Acetobacter subgen. Acetobacter</taxon>
    </lineage>
</organism>
<sequence>MLREIPPKQIIYKRLIRFLPTAVASLASSDDASRTSPGIQSLNPLICPA</sequence>
<evidence type="ECO:0000313" key="2">
    <source>
        <dbReference type="Proteomes" id="UP000516424"/>
    </source>
</evidence>
<reference evidence="1 2" key="1">
    <citation type="journal article" date="2011" name="Microbiology">
        <title>Transcriptome response to different carbon sources in Acetobacter aceti.</title>
        <authorList>
            <person name="Sakurai K."/>
            <person name="Arai H."/>
            <person name="Ishii M."/>
            <person name="Igarashi Y."/>
        </authorList>
    </citation>
    <scope>NUCLEOTIDE SEQUENCE [LARGE SCALE GENOMIC DNA]</scope>
    <source>
        <strain evidence="1 2">NBRC 14818</strain>
    </source>
</reference>
<name>A0AB33IEX2_ACEAC</name>
<evidence type="ECO:0000313" key="1">
    <source>
        <dbReference type="EMBL" id="BCK76064.1"/>
    </source>
</evidence>
<dbReference type="AlphaFoldDB" id="A0AB33IEX2"/>
<gene>
    <name evidence="1" type="ORF">EMQ_1670</name>
</gene>
<keyword evidence="2" id="KW-1185">Reference proteome</keyword>